<evidence type="ECO:0000313" key="6">
    <source>
        <dbReference type="EMBL" id="CEM49854.1"/>
    </source>
</evidence>
<proteinExistence type="inferred from homology"/>
<dbReference type="Gene3D" id="3.30.470.20">
    <property type="entry name" value="ATP-grasp fold, B domain"/>
    <property type="match status" value="1"/>
</dbReference>
<dbReference type="VEuPathDB" id="CryptoDB:Cvel_9646"/>
<feature type="region of interest" description="Disordered" evidence="4">
    <location>
        <begin position="364"/>
        <end position="398"/>
    </location>
</feature>
<reference evidence="6" key="1">
    <citation type="submission" date="2014-11" db="EMBL/GenBank/DDBJ databases">
        <authorList>
            <person name="Otto D Thomas"/>
            <person name="Naeem Raeece"/>
        </authorList>
    </citation>
    <scope>NUCLEOTIDE SEQUENCE</scope>
</reference>
<comment type="similarity">
    <text evidence="1">Belongs to the D-alanine--D-alanine ligase family.</text>
</comment>
<dbReference type="AlphaFoldDB" id="A0A0G4HZ85"/>
<dbReference type="Gene3D" id="3.30.1490.20">
    <property type="entry name" value="ATP-grasp fold, A domain"/>
    <property type="match status" value="1"/>
</dbReference>
<dbReference type="SUPFAM" id="SSF56059">
    <property type="entry name" value="Glutathione synthetase ATP-binding domain-like"/>
    <property type="match status" value="1"/>
</dbReference>
<dbReference type="InterPro" id="IPR011095">
    <property type="entry name" value="Dala_Dala_lig_C"/>
</dbReference>
<dbReference type="PANTHER" id="PTHR23132">
    <property type="entry name" value="D-ALANINE--D-ALANINE LIGASE"/>
    <property type="match status" value="1"/>
</dbReference>
<gene>
    <name evidence="6" type="ORF">Cvel_9646</name>
</gene>
<dbReference type="GO" id="GO:0005524">
    <property type="term" value="F:ATP binding"/>
    <property type="evidence" value="ECO:0007669"/>
    <property type="project" value="UniProtKB-UniRule"/>
</dbReference>
<evidence type="ECO:0000256" key="1">
    <source>
        <dbReference type="ARBA" id="ARBA00010871"/>
    </source>
</evidence>
<protein>
    <recommendedName>
        <fullName evidence="5">ATP-grasp domain-containing protein</fullName>
    </recommendedName>
</protein>
<dbReference type="PANTHER" id="PTHR23132:SF23">
    <property type="entry name" value="D-ALANINE--D-ALANINE LIGASE B"/>
    <property type="match status" value="1"/>
</dbReference>
<keyword evidence="2" id="KW-0436">Ligase</keyword>
<accession>A0A0G4HZ85</accession>
<keyword evidence="3" id="KW-0547">Nucleotide-binding</keyword>
<evidence type="ECO:0000259" key="5">
    <source>
        <dbReference type="PROSITE" id="PS50975"/>
    </source>
</evidence>
<organism evidence="6">
    <name type="scientific">Chromera velia CCMP2878</name>
    <dbReference type="NCBI Taxonomy" id="1169474"/>
    <lineage>
        <taxon>Eukaryota</taxon>
        <taxon>Sar</taxon>
        <taxon>Alveolata</taxon>
        <taxon>Colpodellida</taxon>
        <taxon>Chromeraceae</taxon>
        <taxon>Chromera</taxon>
    </lineage>
</organism>
<dbReference type="InterPro" id="IPR011761">
    <property type="entry name" value="ATP-grasp"/>
</dbReference>
<keyword evidence="3" id="KW-0067">ATP-binding</keyword>
<evidence type="ECO:0000256" key="2">
    <source>
        <dbReference type="ARBA" id="ARBA00022598"/>
    </source>
</evidence>
<sequence length="398" mass="43091">MCNQKKTRVLHVLGSAVSEYYAGLSTHYAQMCVEGARDEETTANFEFLFAVVRPSAQEGQGAVWSFPADLSEESLEKAERVSHSAAVFTITQMKPDCCLPHMFCYPGMTTFRALMELLNIPIVGCSAQTMGLCTNKAQTKAVVAAAGVPIPPGELLRHGDRPPSLSPPFVLKPCCEDNSMGVSVVKSSDPAAIDAALEEAFKFDDEVVCEKFIPPGRELRIAVLEDDDGVPSKVLPLFEYFVDKENPIRTSADKVTTKEGSSGKVTGLASGNRKCPADVDSVLLSKLTDAAIKSHRALGCRDYSLFDFRVDPEGNIFFLEACSYCSFAPKSVVVTMASAAEDESIAHPQLLHSMLRRAALRGMPSQPTALEGEKSGEVKQQLGMRQQMKRPSVKSVAA</sequence>
<dbReference type="Gene3D" id="3.40.50.20">
    <property type="match status" value="1"/>
</dbReference>
<evidence type="ECO:0000256" key="4">
    <source>
        <dbReference type="SAM" id="MobiDB-lite"/>
    </source>
</evidence>
<dbReference type="PROSITE" id="PS50975">
    <property type="entry name" value="ATP_GRASP"/>
    <property type="match status" value="1"/>
</dbReference>
<evidence type="ECO:0000256" key="3">
    <source>
        <dbReference type="PROSITE-ProRule" id="PRU00409"/>
    </source>
</evidence>
<dbReference type="Pfam" id="PF07478">
    <property type="entry name" value="Dala_Dala_lig_C"/>
    <property type="match status" value="1"/>
</dbReference>
<dbReference type="GO" id="GO:0046872">
    <property type="term" value="F:metal ion binding"/>
    <property type="evidence" value="ECO:0007669"/>
    <property type="project" value="InterPro"/>
</dbReference>
<name>A0A0G4HZ85_9ALVE</name>
<feature type="domain" description="ATP-grasp" evidence="5">
    <location>
        <begin position="140"/>
        <end position="356"/>
    </location>
</feature>
<dbReference type="EMBL" id="CDMZ01004470">
    <property type="protein sequence ID" value="CEM49854.1"/>
    <property type="molecule type" value="Genomic_DNA"/>
</dbReference>
<dbReference type="InterPro" id="IPR013815">
    <property type="entry name" value="ATP_grasp_subdomain_1"/>
</dbReference>
<dbReference type="GO" id="GO:0008716">
    <property type="term" value="F:D-alanine-D-alanine ligase activity"/>
    <property type="evidence" value="ECO:0007669"/>
    <property type="project" value="InterPro"/>
</dbReference>